<dbReference type="InterPro" id="IPR058210">
    <property type="entry name" value="SACS/Nov_dom"/>
</dbReference>
<protein>
    <submittedName>
        <fullName evidence="4">Putative Heterokaryon incompatibility protein</fullName>
    </submittedName>
</protein>
<feature type="compositionally biased region" description="Basic and acidic residues" evidence="1">
    <location>
        <begin position="1276"/>
        <end position="1302"/>
    </location>
</feature>
<reference evidence="4" key="1">
    <citation type="submission" date="2020-01" db="EMBL/GenBank/DDBJ databases">
        <title>Identification and distribution of gene clusters putatively required for synthesis of sphingolipid metabolism inhibitors in phylogenetically diverse species of the filamentous fungus Fusarium.</title>
        <authorList>
            <person name="Kim H.-S."/>
            <person name="Busman M."/>
            <person name="Brown D.W."/>
            <person name="Divon H."/>
            <person name="Uhlig S."/>
            <person name="Proctor R.H."/>
        </authorList>
    </citation>
    <scope>NUCLEOTIDE SEQUENCE</scope>
    <source>
        <strain evidence="4">NRRL 53441</strain>
    </source>
</reference>
<dbReference type="Pfam" id="PF25794">
    <property type="entry name" value="SACS"/>
    <property type="match status" value="1"/>
</dbReference>
<dbReference type="InterPro" id="IPR010730">
    <property type="entry name" value="HET"/>
</dbReference>
<feature type="region of interest" description="Disordered" evidence="1">
    <location>
        <begin position="1217"/>
        <end position="1303"/>
    </location>
</feature>
<name>A0A8H4JKH4_9HYPO</name>
<evidence type="ECO:0000259" key="3">
    <source>
        <dbReference type="Pfam" id="PF25794"/>
    </source>
</evidence>
<gene>
    <name evidence="4" type="ORF">F53441_13969</name>
</gene>
<dbReference type="PANTHER" id="PTHR24148:SF64">
    <property type="entry name" value="HETEROKARYON INCOMPATIBILITY DOMAIN-CONTAINING PROTEIN"/>
    <property type="match status" value="1"/>
</dbReference>
<evidence type="ECO:0000313" key="4">
    <source>
        <dbReference type="EMBL" id="KAF4430289.1"/>
    </source>
</evidence>
<feature type="compositionally biased region" description="Basic and acidic residues" evidence="1">
    <location>
        <begin position="1217"/>
        <end position="1230"/>
    </location>
</feature>
<keyword evidence="5" id="KW-1185">Reference proteome</keyword>
<dbReference type="SUPFAM" id="SSF55874">
    <property type="entry name" value="ATPase domain of HSP90 chaperone/DNA topoisomerase II/histidine kinase"/>
    <property type="match status" value="1"/>
</dbReference>
<evidence type="ECO:0000256" key="1">
    <source>
        <dbReference type="SAM" id="MobiDB-lite"/>
    </source>
</evidence>
<dbReference type="OrthoDB" id="1262810at2759"/>
<feature type="region of interest" description="Disordered" evidence="1">
    <location>
        <begin position="1661"/>
        <end position="1684"/>
    </location>
</feature>
<dbReference type="Gene3D" id="3.30.565.10">
    <property type="entry name" value="Histidine kinase-like ATPase, C-terminal domain"/>
    <property type="match status" value="1"/>
</dbReference>
<feature type="compositionally biased region" description="Low complexity" evidence="1">
    <location>
        <begin position="1717"/>
        <end position="1727"/>
    </location>
</feature>
<feature type="region of interest" description="Disordered" evidence="1">
    <location>
        <begin position="1706"/>
        <end position="1727"/>
    </location>
</feature>
<proteinExistence type="predicted"/>
<evidence type="ECO:0000259" key="2">
    <source>
        <dbReference type="Pfam" id="PF06985"/>
    </source>
</evidence>
<dbReference type="InterPro" id="IPR036890">
    <property type="entry name" value="HATPase_C_sf"/>
</dbReference>
<dbReference type="EMBL" id="JAADJG010000990">
    <property type="protein sequence ID" value="KAF4430289.1"/>
    <property type="molecule type" value="Genomic_DNA"/>
</dbReference>
<organism evidence="4 5">
    <name type="scientific">Fusarium austroafricanum</name>
    <dbReference type="NCBI Taxonomy" id="2364996"/>
    <lineage>
        <taxon>Eukaryota</taxon>
        <taxon>Fungi</taxon>
        <taxon>Dikarya</taxon>
        <taxon>Ascomycota</taxon>
        <taxon>Pezizomycotina</taxon>
        <taxon>Sordariomycetes</taxon>
        <taxon>Hypocreomycetidae</taxon>
        <taxon>Hypocreales</taxon>
        <taxon>Nectriaceae</taxon>
        <taxon>Fusarium</taxon>
        <taxon>Fusarium concolor species complex</taxon>
    </lineage>
</organism>
<dbReference type="NCBIfam" id="NF047352">
    <property type="entry name" value="P_loop_sacsin"/>
    <property type="match status" value="1"/>
</dbReference>
<dbReference type="Pfam" id="PF06985">
    <property type="entry name" value="HET"/>
    <property type="match status" value="1"/>
</dbReference>
<dbReference type="Proteomes" id="UP000605986">
    <property type="component" value="Unassembled WGS sequence"/>
</dbReference>
<feature type="non-terminal residue" evidence="4">
    <location>
        <position position="1"/>
    </location>
</feature>
<dbReference type="InterPro" id="IPR052895">
    <property type="entry name" value="HetReg/Transcr_Mod"/>
</dbReference>
<sequence>MGNDQDAASGTEPKSRLEAKEHILRIRSDKKDGPQSIIQDLEAALSVLSKDLNTKSTHFLLEMLQNADDCRYKSNKGEMHISYQNGHLQLDYNELGFTPNDINALCRVARSSKVGSADQCTGEKGIGFKSVFRVADVVTISSGYYSFQFRKKERLGMITPIWIEEQDFPGTPRSGWTSIAMEILDPYRQEIVQEIKHFDSTWLAFLRRLRSVNINVEIDGHPAWKTTHLRQDGSAPPQIKNPGSFHKFMALTHDKTSKTYAMTNFKVHMTTEEEKRPGVKQVDLQLAFPTLSDLTEPALTRSRSEQVFAYLPIRDSGCKVHSELQFLIQSDFLLVANREDIADSCLWNEAILAAFPRAFCSSISTFIDTPLRYTWPRYLESSGTGRLASAFEQIKSSLKWEMPVFETEGGTLEEAWKLRFIPETYRLTSGEPITLCSQTSYKYLSSRYSMDDREYMKGLVRDTTSSEFLKDLKTFMDNHQSTGFREKDENWYGQLAEMLIPMLSSHRTSEEARTIKSLAMIPLRDNRWCRASDLVNGTCFMFPSKDPSMKIPAGISILEIHPGVQSDKHRLLLTSLGVKEFSVTEIQNAIVNYHKSVWVSVETLLSQANFLYDTGWTNQHRVDLWVVTEYSKTRRASSTYMDAAGQFTASSLFAGYRDRFPFISSDYIMGLDGDHKSAKVAWLQEQLALPTTPQLVSFLGPNDGYVLSPEFEYILKSFPSEVLLLLRHNWHLYRGWVEPVEKGQVDPFKESREAIRTRLGSIPVACRDERDRQLNETFLPPERLSSKLLASLPVISLPGGDYASWVFLRHLGVVIDDHVKIYFKCLHNISGKSASLEDAASLYNAIYHRRSGNEKLIKDEFTCKGKALIFIPSSELEVSSGSWVEAENCVWTGPNCLQHIKRLALVYPSLRPLFVEVIGMKKADLSTFVAEARSISPSRPLYDIIGLFREISIELKKPRNKEGGEELLRNVVSCKIFPLHEGNDVFTEGPSYYSRVIEPNLDHLSTALGDSEWYIADRAHLEKSFHGKVPLLAVSCYRIHEFMPMIQALKLEGRLLSRIAKDKVLKKGEAKEHFAYTNSMRTRSDLILRIMCYHDRNLVGKRLARMRQHLRQTCVYTVDAITVRWSIKSLLSDSSDVIYGHDDDGCDTVVMNPSSQDGMVIYMNSKAIFPTPTMISRLQTTLNLPSRDLLYLVLAGGSIEGIQAQLDREGIPLLELKQDEDQNATSKDEGLGNLSSKGPVVIPEQDSRTSTSPGTVLRPNGPVHNIQHILWPESGKSSDRKVVDMDREDADRDLHPGLRRPESGLADYEPLSQFSGIQPSGASHFQIRKAAKERPYEGYEAISETAPGRSVLVATARTRVKKSAGPQSAPIPQIVGPLTMIFMPSAGSLPAVNLSNANRKILPSRLELSKSSLIGREGAECTLFAAVELEPASDQNVGFIAELLVSRILSRHLGDHYHPDTHWTSKLRELDDRKTFHSGDEPMATFTFTNCPRLTELLINLAYKPAETWKLSGHTPSYHVEVQPTLGDITFLSLPIALLPLFDKPFGLDKDLVFCFNPDSPPHVVILVRVFDLATNPRASFYIDPWGLLSDGKISPKVQDDYMISTEPGSLDATFSSLKWLGDRQSLERRLTDLKQLEVAAKEALMPAPLEPIQLMPGTLIPTPPMSPSREEVKSTKTAKRRGARPTVRGFVATLFGRIFRPQSENVSDHESYPTLSSSRSSSFSSSVNVFTTPRHQNVAGEQKGLQHNRWDSPSRTDREGLINLQSTTSESEGNDVLTVSKVWENVASGQPPTEAQLSHAMDVVDDYRIYGYRKLETKTRTIRLLELYAGADGSKLRGTLRHCSLDASPTFCAISYVWGFDLKLYSIELDADDSPAVRDLEVSLGNNKEVIRVTPSLYSALRRVRDKGKSVTVWADAICINQDDNEEKVRQILLMPEIFKAAQTVFAWLGEESDRSAEAIRKLADIAKASKRSRNLQSRGVPTHDDLHWNYINKLLSRPWFRRVWIVQELVFAQKAIFLCGKTSSMTWDDLSTAADICVQEAQKATTGLMKETVQNAHALLSLRDLRDKWHGIHEEHGKGLPLLWLFESFQHTQSTKRRDKLFGFLGLANDSDAIELRPNYDDTLETIVLRYASVFVKRRSTLELLYRAGGPSSNRFPSWIPDWTTTAGGKTISNWPSGEGFNACIRPGGQTCSLLPYQPHHDNRALIVPGHIIDKIETRGKTEAQSSDAILYLKEVFETVNSLSKYPGRKPQSLGEVGWRLAIGDASRTLTGSSVDVDFAASHDALMRYLALEAHPGDWRAELRRMRAAADIKQALFEPDELRRKLWPYLDTALEFADRFSRPVVCVTQAGYVGLIPGAAKEGDMVVLVEGSKVPFVIRRVEGVTNECYQLV</sequence>
<accession>A0A8H4JKH4</accession>
<dbReference type="PANTHER" id="PTHR24148">
    <property type="entry name" value="ANKYRIN REPEAT DOMAIN-CONTAINING PROTEIN 39 HOMOLOG-RELATED"/>
    <property type="match status" value="1"/>
</dbReference>
<feature type="domain" description="Sacsin/Nov" evidence="3">
    <location>
        <begin position="51"/>
        <end position="143"/>
    </location>
</feature>
<feature type="domain" description="Heterokaryon incompatibility" evidence="2">
    <location>
        <begin position="1853"/>
        <end position="2010"/>
    </location>
</feature>
<evidence type="ECO:0000313" key="5">
    <source>
        <dbReference type="Proteomes" id="UP000605986"/>
    </source>
</evidence>
<comment type="caution">
    <text evidence="4">The sequence shown here is derived from an EMBL/GenBank/DDBJ whole genome shotgun (WGS) entry which is preliminary data.</text>
</comment>